<reference evidence="1 2" key="1">
    <citation type="submission" date="2018-11" db="EMBL/GenBank/DDBJ databases">
        <title>Whole genome sequence of Streptomyces paromomycinus NBRC 15454(T).</title>
        <authorList>
            <person name="Komaki H."/>
            <person name="Tamura T."/>
        </authorList>
    </citation>
    <scope>NUCLEOTIDE SEQUENCE [LARGE SCALE GENOMIC DNA]</scope>
    <source>
        <strain evidence="1 2">NBRC 15454</strain>
    </source>
</reference>
<gene>
    <name evidence="1" type="ORF">GKJPGBOP_04420</name>
</gene>
<sequence>MKSAPVPSRFPRPWTVTRMEPLTEHRPVNDPLVYGFLRLTPDADARRAALTGALAEYCRSHELILGGLFIELGTSTCARTAAFTGLLDALALPDAYAVVLPAASHLGPRPIAAERKRQITGSAGVRLLLVRGGKSARCRALPSSGCGPHPEPVSDTET</sequence>
<evidence type="ECO:0000313" key="2">
    <source>
        <dbReference type="Proteomes" id="UP000286746"/>
    </source>
</evidence>
<name>A0A401W5U7_STREY</name>
<dbReference type="AlphaFoldDB" id="A0A401W5U7"/>
<organism evidence="1 2">
    <name type="scientific">Streptomyces paromomycinus</name>
    <name type="common">Streptomyces rimosus subsp. paromomycinus</name>
    <dbReference type="NCBI Taxonomy" id="92743"/>
    <lineage>
        <taxon>Bacteria</taxon>
        <taxon>Bacillati</taxon>
        <taxon>Actinomycetota</taxon>
        <taxon>Actinomycetes</taxon>
        <taxon>Kitasatosporales</taxon>
        <taxon>Streptomycetaceae</taxon>
        <taxon>Streptomyces</taxon>
    </lineage>
</organism>
<evidence type="ECO:0000313" key="1">
    <source>
        <dbReference type="EMBL" id="GCD44710.1"/>
    </source>
</evidence>
<accession>A0A401W5U7</accession>
<dbReference type="EMBL" id="BHZD01000001">
    <property type="protein sequence ID" value="GCD44710.1"/>
    <property type="molecule type" value="Genomic_DNA"/>
</dbReference>
<comment type="caution">
    <text evidence="1">The sequence shown here is derived from an EMBL/GenBank/DDBJ whole genome shotgun (WGS) entry which is preliminary data.</text>
</comment>
<proteinExistence type="predicted"/>
<evidence type="ECO:0008006" key="3">
    <source>
        <dbReference type="Google" id="ProtNLM"/>
    </source>
</evidence>
<dbReference type="Proteomes" id="UP000286746">
    <property type="component" value="Unassembled WGS sequence"/>
</dbReference>
<protein>
    <recommendedName>
        <fullName evidence="3">Recombinase family protein</fullName>
    </recommendedName>
</protein>
<keyword evidence="2" id="KW-1185">Reference proteome</keyword>